<evidence type="ECO:0000313" key="7">
    <source>
        <dbReference type="RefSeq" id="XP_056864062.1"/>
    </source>
</evidence>
<dbReference type="GO" id="GO:0004523">
    <property type="term" value="F:RNA-DNA hybrid ribonuclease activity"/>
    <property type="evidence" value="ECO:0007669"/>
    <property type="project" value="InterPro"/>
</dbReference>
<dbReference type="InterPro" id="IPR043128">
    <property type="entry name" value="Rev_trsase/Diguanyl_cyclase"/>
</dbReference>
<keyword evidence="1" id="KW-0233">DNA recombination</keyword>
<dbReference type="AlphaFoldDB" id="A0A9W3DJH8"/>
<evidence type="ECO:0000256" key="1">
    <source>
        <dbReference type="ARBA" id="ARBA00023172"/>
    </source>
</evidence>
<evidence type="ECO:0000256" key="2">
    <source>
        <dbReference type="SAM" id="MobiDB-lite"/>
    </source>
</evidence>
<dbReference type="InterPro" id="IPR036397">
    <property type="entry name" value="RNaseH_sf"/>
</dbReference>
<dbReference type="InterPro" id="IPR043502">
    <property type="entry name" value="DNA/RNA_pol_sf"/>
</dbReference>
<evidence type="ECO:0000313" key="6">
    <source>
        <dbReference type="Proteomes" id="UP000504610"/>
    </source>
</evidence>
<dbReference type="InterPro" id="IPR041588">
    <property type="entry name" value="Integrase_H2C2"/>
</dbReference>
<name>A0A9W3DJH8_RAPSA</name>
<dbReference type="CDD" id="cd01647">
    <property type="entry name" value="RT_LTR"/>
    <property type="match status" value="1"/>
</dbReference>
<dbReference type="RefSeq" id="XP_056864062.1">
    <property type="nucleotide sequence ID" value="XM_057008082.1"/>
</dbReference>
<reference evidence="7" key="2">
    <citation type="submission" date="2025-08" db="UniProtKB">
        <authorList>
            <consortium name="RefSeq"/>
        </authorList>
    </citation>
    <scope>IDENTIFICATION</scope>
    <source>
        <tissue evidence="7">Leaf</tissue>
    </source>
</reference>
<dbReference type="PROSITE" id="PS50994">
    <property type="entry name" value="INTEGRASE"/>
    <property type="match status" value="1"/>
</dbReference>
<dbReference type="OrthoDB" id="1091791at2759"/>
<accession>A0A9W3DJH8</accession>
<dbReference type="GO" id="GO:0015074">
    <property type="term" value="P:DNA integration"/>
    <property type="evidence" value="ECO:0007669"/>
    <property type="project" value="InterPro"/>
</dbReference>
<dbReference type="InterPro" id="IPR012337">
    <property type="entry name" value="RNaseH-like_sf"/>
</dbReference>
<dbReference type="InterPro" id="IPR001584">
    <property type="entry name" value="Integrase_cat-core"/>
</dbReference>
<dbReference type="InterPro" id="IPR000477">
    <property type="entry name" value="RT_dom"/>
</dbReference>
<dbReference type="Pfam" id="PF00665">
    <property type="entry name" value="rve"/>
    <property type="match status" value="1"/>
</dbReference>
<dbReference type="PANTHER" id="PTHR48475">
    <property type="entry name" value="RIBONUCLEASE H"/>
    <property type="match status" value="1"/>
</dbReference>
<feature type="domain" description="Reverse transcriptase" evidence="3">
    <location>
        <begin position="233"/>
        <end position="412"/>
    </location>
</feature>
<feature type="domain" description="Integrase catalytic" evidence="5">
    <location>
        <begin position="931"/>
        <end position="1091"/>
    </location>
</feature>
<dbReference type="SUPFAM" id="SSF53098">
    <property type="entry name" value="Ribonuclease H-like"/>
    <property type="match status" value="2"/>
</dbReference>
<dbReference type="GeneID" id="108850266"/>
<dbReference type="Gene3D" id="3.30.70.270">
    <property type="match status" value="2"/>
</dbReference>
<dbReference type="CDD" id="cd09279">
    <property type="entry name" value="RNase_HI_like"/>
    <property type="match status" value="1"/>
</dbReference>
<dbReference type="PROSITE" id="PS50878">
    <property type="entry name" value="RT_POL"/>
    <property type="match status" value="1"/>
</dbReference>
<dbReference type="SUPFAM" id="SSF50630">
    <property type="entry name" value="Acid proteases"/>
    <property type="match status" value="1"/>
</dbReference>
<gene>
    <name evidence="7" type="primary">LOC108850266</name>
</gene>
<dbReference type="KEGG" id="rsz:108850266"/>
<dbReference type="InterPro" id="IPR041577">
    <property type="entry name" value="RT_RNaseH_2"/>
</dbReference>
<dbReference type="GO" id="GO:0003676">
    <property type="term" value="F:nucleic acid binding"/>
    <property type="evidence" value="ECO:0007669"/>
    <property type="project" value="InterPro"/>
</dbReference>
<dbReference type="Proteomes" id="UP000504610">
    <property type="component" value="Chromosome 4"/>
</dbReference>
<dbReference type="InterPro" id="IPR021109">
    <property type="entry name" value="Peptidase_aspartic_dom_sf"/>
</dbReference>
<dbReference type="Gene3D" id="3.10.10.10">
    <property type="entry name" value="HIV Type 1 Reverse Transcriptase, subunit A, domain 1"/>
    <property type="match status" value="1"/>
</dbReference>
<evidence type="ECO:0000259" key="3">
    <source>
        <dbReference type="PROSITE" id="PS50878"/>
    </source>
</evidence>
<dbReference type="SUPFAM" id="SSF56672">
    <property type="entry name" value="DNA/RNA polymerases"/>
    <property type="match status" value="1"/>
</dbReference>
<feature type="region of interest" description="Disordered" evidence="2">
    <location>
        <begin position="1054"/>
        <end position="1084"/>
    </location>
</feature>
<dbReference type="PANTHER" id="PTHR48475:SF2">
    <property type="entry name" value="RIBONUCLEASE H"/>
    <property type="match status" value="1"/>
</dbReference>
<proteinExistence type="predicted"/>
<dbReference type="PROSITE" id="PS50879">
    <property type="entry name" value="RNASE_H_1"/>
    <property type="match status" value="1"/>
</dbReference>
<dbReference type="Pfam" id="PF13456">
    <property type="entry name" value="RVT_3"/>
    <property type="match status" value="1"/>
</dbReference>
<organism evidence="6 7">
    <name type="scientific">Raphanus sativus</name>
    <name type="common">Radish</name>
    <name type="synonym">Raphanus raphanistrum var. sativus</name>
    <dbReference type="NCBI Taxonomy" id="3726"/>
    <lineage>
        <taxon>Eukaryota</taxon>
        <taxon>Viridiplantae</taxon>
        <taxon>Streptophyta</taxon>
        <taxon>Embryophyta</taxon>
        <taxon>Tracheophyta</taxon>
        <taxon>Spermatophyta</taxon>
        <taxon>Magnoliopsida</taxon>
        <taxon>eudicotyledons</taxon>
        <taxon>Gunneridae</taxon>
        <taxon>Pentapetalae</taxon>
        <taxon>rosids</taxon>
        <taxon>malvids</taxon>
        <taxon>Brassicales</taxon>
        <taxon>Brassicaceae</taxon>
        <taxon>Brassiceae</taxon>
        <taxon>Raphanus</taxon>
    </lineage>
</organism>
<reference evidence="6" key="1">
    <citation type="journal article" date="2019" name="Database">
        <title>The radish genome database (RadishGD): an integrated information resource for radish genomics.</title>
        <authorList>
            <person name="Yu H.J."/>
            <person name="Baek S."/>
            <person name="Lee Y.J."/>
            <person name="Cho A."/>
            <person name="Mun J.H."/>
        </authorList>
    </citation>
    <scope>NUCLEOTIDE SEQUENCE [LARGE SCALE GENOMIC DNA]</scope>
    <source>
        <strain evidence="6">cv. WK10039</strain>
    </source>
</reference>
<dbReference type="Gene3D" id="1.10.340.70">
    <property type="match status" value="1"/>
</dbReference>
<dbReference type="CDD" id="cd00303">
    <property type="entry name" value="retropepsin_like"/>
    <property type="match status" value="1"/>
</dbReference>
<dbReference type="InterPro" id="IPR002156">
    <property type="entry name" value="RNaseH_domain"/>
</dbReference>
<protein>
    <submittedName>
        <fullName evidence="7">Uncharacterized protein LOC108850266</fullName>
    </submittedName>
</protein>
<sequence length="1101" mass="124567">MEISDKISCMEGAAAEQAKTRDDLLVIELTIHDIDVARVLIDTGSSVNIIFQETLAKMQIDPSEITEDASPLVGLSGEPTIALGSISFAVKAGTVEKLTEFLVVDLPASYNAIMGIPWINSMRAVPSTYHLCLKFPTSHGIETIWGNPRVSQICLAAELKRKRSDLDTAPKKTKKTISDEDTQDLAELFWQSRRADALEEKREPTCEPVVTKRRKLGPERATAVNEEVEKLLKVGSITEVRYPDWLANPVVVKKKNGKWRVCVDFTDFNKACPKDSFPLPHIDRLVEATAGNELLSFMDAFSGYNQIMMNPDDREKTAFITDRGTYCYKVMPFGLKNAGATYQRLVNRMFADQLGKTMEVYIDDMLVKSLHANDHVDHLEECFSRLNSHNMKLNPAKCRFAVASGEFLGYLVTYRGIEANPKQIDALIGMASPKNKREVQRLTGRVATLNRFISRSTDICLPFYDVLRGNKKFEWSNECEDAFKQLKHYLATPPVLAKPVEGEPLFLYISVSATAVSGFLIREEREDQKPIFYVSKTLLDAETRYPLMKKLAYAVVTSARKLRPYFQSHTIIILTTFPIRTILHSPSQSGRLAKWAVELNEYDIDYRPRTSAKSQVLADFLVELPTKAITNKEPNSTWLLHVDGSSSKQGSGIGILEQSFRLEFHASNNEAEYEALIAGLRLAHGLKIRNIHAYCDSQLVASQYSGDYEARDERMEAYLKLVQNLSQDFDSFALTRIPRSENTQADALAALASSSDPGLKRVIPVEFIEHPSIGPPVIINLIQDDNEDEIAVESEETPEQNEYGYDAPWLEAIRAYIIDGKLPPEKWAAQKVRTQAARYVTVDGEIYKWKFSGPLMTCLEGHKARKVMEEVHAGSCGNHSGGRSLAVKIKRHGYYWPTMIGDCEKFTRKCEKCQRHAPTIRQPAEELSSITSPYPFMRWATDIVGPLHKSKQKRFLLVLTDFFSKWVEAESYASIKDAQVENFVWKNIICRHGIPYEIVTDNGSQFISTRFEAFCEKWKIRLNKLTPRYPQCNGQAKTINKTVLVGLKKRLDEKREMGGGTRRSPLVTPHNSEARDGRNTLRPRIRHRVHDSCRSRISRDP</sequence>
<dbReference type="Gene3D" id="2.40.70.10">
    <property type="entry name" value="Acid Proteases"/>
    <property type="match status" value="1"/>
</dbReference>
<dbReference type="Pfam" id="PF17919">
    <property type="entry name" value="RT_RNaseH_2"/>
    <property type="match status" value="1"/>
</dbReference>
<dbReference type="GO" id="GO:0006310">
    <property type="term" value="P:DNA recombination"/>
    <property type="evidence" value="ECO:0007669"/>
    <property type="project" value="UniProtKB-KW"/>
</dbReference>
<dbReference type="Gene3D" id="3.30.420.10">
    <property type="entry name" value="Ribonuclease H-like superfamily/Ribonuclease H"/>
    <property type="match status" value="2"/>
</dbReference>
<evidence type="ECO:0000259" key="5">
    <source>
        <dbReference type="PROSITE" id="PS50994"/>
    </source>
</evidence>
<dbReference type="Pfam" id="PF00078">
    <property type="entry name" value="RVT_1"/>
    <property type="match status" value="1"/>
</dbReference>
<evidence type="ECO:0000259" key="4">
    <source>
        <dbReference type="PROSITE" id="PS50879"/>
    </source>
</evidence>
<keyword evidence="6" id="KW-1185">Reference proteome</keyword>
<dbReference type="Pfam" id="PF17921">
    <property type="entry name" value="Integrase_H2C2"/>
    <property type="match status" value="1"/>
</dbReference>
<feature type="domain" description="RNase H type-1" evidence="4">
    <location>
        <begin position="634"/>
        <end position="754"/>
    </location>
</feature>